<dbReference type="InterPro" id="IPR019775">
    <property type="entry name" value="WD40_repeat_CS"/>
</dbReference>
<dbReference type="Gene3D" id="2.130.10.10">
    <property type="entry name" value="YVTN repeat-like/Quinoprotein amine dehydrogenase"/>
    <property type="match status" value="1"/>
</dbReference>
<dbReference type="PROSITE" id="PS50082">
    <property type="entry name" value="WD_REPEATS_2"/>
    <property type="match status" value="2"/>
</dbReference>
<keyword evidence="4" id="KW-0805">Transcription regulation</keyword>
<evidence type="ECO:0000313" key="8">
    <source>
        <dbReference type="EMBL" id="KAF2094312.1"/>
    </source>
</evidence>
<dbReference type="Proteomes" id="UP000799772">
    <property type="component" value="Unassembled WGS sequence"/>
</dbReference>
<dbReference type="PANTHER" id="PTHR10253">
    <property type="entry name" value="POLYCOMB PROTEIN"/>
    <property type="match status" value="1"/>
</dbReference>
<accession>A0A9P4I6Z5</accession>
<dbReference type="InterPro" id="IPR001680">
    <property type="entry name" value="WD40_rpt"/>
</dbReference>
<dbReference type="PROSITE" id="PS50294">
    <property type="entry name" value="WD_REPEATS_REGION"/>
    <property type="match status" value="2"/>
</dbReference>
<protein>
    <submittedName>
        <fullName evidence="8">WD40 repeat-like protein</fullName>
    </submittedName>
</protein>
<dbReference type="Pfam" id="PF00400">
    <property type="entry name" value="WD40"/>
    <property type="match status" value="3"/>
</dbReference>
<dbReference type="InterPro" id="IPR051243">
    <property type="entry name" value="PcG_WD-repeat"/>
</dbReference>
<evidence type="ECO:0000313" key="9">
    <source>
        <dbReference type="Proteomes" id="UP000799772"/>
    </source>
</evidence>
<evidence type="ECO:0000256" key="2">
    <source>
        <dbReference type="ARBA" id="ARBA00022574"/>
    </source>
</evidence>
<name>A0A9P4I6Z5_9PEZI</name>
<evidence type="ECO:0000256" key="6">
    <source>
        <dbReference type="PROSITE-ProRule" id="PRU00221"/>
    </source>
</evidence>
<dbReference type="OrthoDB" id="7318948at2759"/>
<feature type="region of interest" description="Disordered" evidence="7">
    <location>
        <begin position="382"/>
        <end position="401"/>
    </location>
</feature>
<evidence type="ECO:0000256" key="7">
    <source>
        <dbReference type="SAM" id="MobiDB-lite"/>
    </source>
</evidence>
<dbReference type="AlphaFoldDB" id="A0A9P4I6Z5"/>
<comment type="caution">
    <text evidence="8">The sequence shown here is derived from an EMBL/GenBank/DDBJ whole genome shotgun (WGS) entry which is preliminary data.</text>
</comment>
<keyword evidence="9" id="KW-1185">Reference proteome</keyword>
<evidence type="ECO:0000256" key="5">
    <source>
        <dbReference type="ARBA" id="ARBA00023163"/>
    </source>
</evidence>
<dbReference type="InterPro" id="IPR036322">
    <property type="entry name" value="WD40_repeat_dom_sf"/>
</dbReference>
<evidence type="ECO:0000256" key="3">
    <source>
        <dbReference type="ARBA" id="ARBA00022737"/>
    </source>
</evidence>
<organism evidence="8 9">
    <name type="scientific">Rhizodiscina lignyota</name>
    <dbReference type="NCBI Taxonomy" id="1504668"/>
    <lineage>
        <taxon>Eukaryota</taxon>
        <taxon>Fungi</taxon>
        <taxon>Dikarya</taxon>
        <taxon>Ascomycota</taxon>
        <taxon>Pezizomycotina</taxon>
        <taxon>Dothideomycetes</taxon>
        <taxon>Pleosporomycetidae</taxon>
        <taxon>Aulographales</taxon>
        <taxon>Rhizodiscinaceae</taxon>
        <taxon>Rhizodiscina</taxon>
    </lineage>
</organism>
<feature type="repeat" description="WD" evidence="6">
    <location>
        <begin position="121"/>
        <end position="156"/>
    </location>
</feature>
<reference evidence="8" key="1">
    <citation type="journal article" date="2020" name="Stud. Mycol.">
        <title>101 Dothideomycetes genomes: a test case for predicting lifestyles and emergence of pathogens.</title>
        <authorList>
            <person name="Haridas S."/>
            <person name="Albert R."/>
            <person name="Binder M."/>
            <person name="Bloem J."/>
            <person name="Labutti K."/>
            <person name="Salamov A."/>
            <person name="Andreopoulos B."/>
            <person name="Baker S."/>
            <person name="Barry K."/>
            <person name="Bills G."/>
            <person name="Bluhm B."/>
            <person name="Cannon C."/>
            <person name="Castanera R."/>
            <person name="Culley D."/>
            <person name="Daum C."/>
            <person name="Ezra D."/>
            <person name="Gonzalez J."/>
            <person name="Henrissat B."/>
            <person name="Kuo A."/>
            <person name="Liang C."/>
            <person name="Lipzen A."/>
            <person name="Lutzoni F."/>
            <person name="Magnuson J."/>
            <person name="Mondo S."/>
            <person name="Nolan M."/>
            <person name="Ohm R."/>
            <person name="Pangilinan J."/>
            <person name="Park H.-J."/>
            <person name="Ramirez L."/>
            <person name="Alfaro M."/>
            <person name="Sun H."/>
            <person name="Tritt A."/>
            <person name="Yoshinaga Y."/>
            <person name="Zwiers L.-H."/>
            <person name="Turgeon B."/>
            <person name="Goodwin S."/>
            <person name="Spatafora J."/>
            <person name="Crous P."/>
            <person name="Grigoriev I."/>
        </authorList>
    </citation>
    <scope>NUCLEOTIDE SEQUENCE</scope>
    <source>
        <strain evidence="8">CBS 133067</strain>
    </source>
</reference>
<keyword evidence="2 6" id="KW-0853">WD repeat</keyword>
<dbReference type="SUPFAM" id="SSF50978">
    <property type="entry name" value="WD40 repeat-like"/>
    <property type="match status" value="1"/>
</dbReference>
<keyword evidence="3" id="KW-0677">Repeat</keyword>
<proteinExistence type="inferred from homology"/>
<evidence type="ECO:0000256" key="1">
    <source>
        <dbReference type="ARBA" id="ARBA00008075"/>
    </source>
</evidence>
<comment type="similarity">
    <text evidence="1">Belongs to the WD repeat ESC family.</text>
</comment>
<dbReference type="SMART" id="SM00320">
    <property type="entry name" value="WD40"/>
    <property type="match status" value="4"/>
</dbReference>
<dbReference type="EMBL" id="ML978135">
    <property type="protein sequence ID" value="KAF2094312.1"/>
    <property type="molecule type" value="Genomic_DNA"/>
</dbReference>
<gene>
    <name evidence="8" type="ORF">NA57DRAFT_46938</name>
</gene>
<dbReference type="PROSITE" id="PS00678">
    <property type="entry name" value="WD_REPEATS_1"/>
    <property type="match status" value="1"/>
</dbReference>
<feature type="repeat" description="WD" evidence="6">
    <location>
        <begin position="170"/>
        <end position="201"/>
    </location>
</feature>
<keyword evidence="5" id="KW-0804">Transcription</keyword>
<sequence>MHPTEELPSLRATLRLGVSQLSHKLLLATLYDVKFYPYNPPGVDPVFAICGGPCVWICRPVYSKDTSIEILRVFQDEDVQNLNSLAWSRDFHTGDPLVLASSERPKINVLNVTTGQLVRTIIGHGAAINDLAISPQSPYVLASASNDHTVRIWNLDPALEKFSCAAICAGEGHTDGILACAWHRSGRYLLSGGHDAIVNMWVIPDIPDENSGTDHVTTIHYPHFTTNEVHSDYVDCLQFFGDLILSRSAKESKIYLWRIRNFSPDLYTTHASIPSPTAPEIGHSSFTRSAFGSGFERLLTFETPYADLFYMRFSLFHMPHKRPILCAGNERSKVFFWDIQRLEEGPPEASETGRWAGHRKKTMLQGEFDYLDDDTNASTTDANAAESVETTVGKGKDVDPEKKYGVDDPFRELQAHKFQVVPKVTFCVRQVAWSPGGEWCVVCGDNGMVAVFSRWMN</sequence>
<evidence type="ECO:0000256" key="4">
    <source>
        <dbReference type="ARBA" id="ARBA00023015"/>
    </source>
</evidence>
<dbReference type="InterPro" id="IPR015943">
    <property type="entry name" value="WD40/YVTN_repeat-like_dom_sf"/>
</dbReference>